<reference evidence="7" key="4">
    <citation type="journal article" date="2022" name="Microb. Genom.">
        <title>A global pangenome for the wheat fungal pathogen Pyrenophora tritici-repentis and prediction of effector protein structural homology.</title>
        <authorList>
            <person name="Moolhuijzen P.M."/>
            <person name="See P.T."/>
            <person name="Shi G."/>
            <person name="Powell H.R."/>
            <person name="Cockram J."/>
            <person name="Jorgensen L.N."/>
            <person name="Benslimane H."/>
            <person name="Strelkov S.E."/>
            <person name="Turner J."/>
            <person name="Liu Z."/>
            <person name="Moffat C.S."/>
        </authorList>
    </citation>
    <scope>NUCLEOTIDE SEQUENCE [LARGE SCALE GENOMIC DNA]</scope>
</reference>
<dbReference type="Proteomes" id="UP000249757">
    <property type="component" value="Unassembled WGS sequence"/>
</dbReference>
<dbReference type="AlphaFoldDB" id="A0A834VT34"/>
<reference evidence="5" key="2">
    <citation type="submission" date="2021-05" db="EMBL/GenBank/DDBJ databases">
        <authorList>
            <person name="Moolhuijzen P.M."/>
            <person name="Moffat C.S."/>
        </authorList>
    </citation>
    <scope>NUCLEOTIDE SEQUENCE</scope>
    <source>
        <strain evidence="5">86-124</strain>
    </source>
</reference>
<evidence type="ECO:0000313" key="6">
    <source>
        <dbReference type="Proteomes" id="UP000245464"/>
    </source>
</evidence>
<evidence type="ECO:0000259" key="3">
    <source>
        <dbReference type="PROSITE" id="PS51253"/>
    </source>
</evidence>
<comment type="caution">
    <text evidence="4">The sequence shown here is derived from an EMBL/GenBank/DDBJ whole genome shotgun (WGS) entry which is preliminary data.</text>
</comment>
<accession>A0A834VT34</accession>
<keyword evidence="7" id="KW-1185">Reference proteome</keyword>
<dbReference type="PROSITE" id="PS51253">
    <property type="entry name" value="HTH_CENPB"/>
    <property type="match status" value="1"/>
</dbReference>
<dbReference type="EMBL" id="NQIK02000003">
    <property type="protein sequence ID" value="KAF7573624.1"/>
    <property type="molecule type" value="Genomic_DNA"/>
</dbReference>
<reference evidence="5" key="3">
    <citation type="journal article" date="2022" name="bioRxiv">
        <title>A global pangenome for the wheat fungal pathogen Pyrenophora tritici-repentis and prediction of effector protein structural homology.</title>
        <authorList>
            <person name="Moolhuijzen P."/>
            <person name="See P.T."/>
            <person name="Shi G."/>
            <person name="Powell H.R."/>
            <person name="Cockram J."/>
            <person name="Jorgensen L.N."/>
            <person name="Benslimane H."/>
            <person name="Strelkov S.E."/>
            <person name="Turner J."/>
            <person name="Liu Z."/>
            <person name="Moffat C.S."/>
        </authorList>
    </citation>
    <scope>NUCLEOTIDE SEQUENCE</scope>
    <source>
        <strain evidence="5">86-124</strain>
    </source>
</reference>
<keyword evidence="2" id="KW-0539">Nucleus</keyword>
<evidence type="ECO:0000313" key="4">
    <source>
        <dbReference type="EMBL" id="KAF7573624.1"/>
    </source>
</evidence>
<evidence type="ECO:0000256" key="2">
    <source>
        <dbReference type="ARBA" id="ARBA00023242"/>
    </source>
</evidence>
<reference evidence="4 6" key="1">
    <citation type="journal article" date="2018" name="BMC Genomics">
        <title>Comparative genomics of the wheat fungal pathogen Pyrenophora tritici-repentis reveals chromosomal variations and genome plasticity.</title>
        <authorList>
            <person name="Moolhuijzen P."/>
            <person name="See P.T."/>
            <person name="Hane J.K."/>
            <person name="Shi G."/>
            <person name="Liu Z."/>
            <person name="Oliver R.P."/>
            <person name="Moffat C.S."/>
        </authorList>
    </citation>
    <scope>NUCLEOTIDE SEQUENCE [LARGE SCALE GENOMIC DNA]</scope>
    <source>
        <strain evidence="4">M4</strain>
    </source>
</reference>
<organism evidence="4 6">
    <name type="scientific">Pyrenophora tritici-repentis</name>
    <dbReference type="NCBI Taxonomy" id="45151"/>
    <lineage>
        <taxon>Eukaryota</taxon>
        <taxon>Fungi</taxon>
        <taxon>Dikarya</taxon>
        <taxon>Ascomycota</taxon>
        <taxon>Pezizomycotina</taxon>
        <taxon>Dothideomycetes</taxon>
        <taxon>Pleosporomycetidae</taxon>
        <taxon>Pleosporales</taxon>
        <taxon>Pleosporineae</taxon>
        <taxon>Pleosporaceae</taxon>
        <taxon>Pyrenophora</taxon>
    </lineage>
</organism>
<sequence>MPQQRHANTTNQEGKIDLALLKYKNNEFSSLRRAAKAFKIPKSTLIDRYNGICSKPDLRNPRHNLTLTEEQTLVQYILNLNSRGFAPQLCEVEDMVNKLMSARGRKPVGKKWTTRFVTRSDKIKISFNRPKDRQRVLQEDPEVISACFKLVEETIAKYGILDKDIHNFNETGFQIGVIGSMKVVTGSKRRTRPDLIQPGDREWVTVIQSISLYSADTYLRTFHVILD</sequence>
<evidence type="ECO:0000256" key="1">
    <source>
        <dbReference type="ARBA" id="ARBA00023125"/>
    </source>
</evidence>
<name>A0A834VT34_9PLEO</name>
<protein>
    <recommendedName>
        <fullName evidence="3">HTH CENPB-type domain-containing protein</fullName>
    </recommendedName>
</protein>
<keyword evidence="1" id="KW-0238">DNA-binding</keyword>
<dbReference type="Pfam" id="PF05225">
    <property type="entry name" value="HTH_psq"/>
    <property type="match status" value="1"/>
</dbReference>
<dbReference type="EMBL" id="NRDI02000005">
    <property type="protein sequence ID" value="KAI1516099.1"/>
    <property type="molecule type" value="Genomic_DNA"/>
</dbReference>
<dbReference type="InterPro" id="IPR009057">
    <property type="entry name" value="Homeodomain-like_sf"/>
</dbReference>
<gene>
    <name evidence="5" type="ORF">Ptr86124_004636</name>
    <name evidence="4" type="ORF">PtrM4_085290</name>
</gene>
<dbReference type="Proteomes" id="UP000245464">
    <property type="component" value="Chromosome 3"/>
</dbReference>
<evidence type="ECO:0000313" key="5">
    <source>
        <dbReference type="EMBL" id="KAI1516099.1"/>
    </source>
</evidence>
<feature type="domain" description="HTH CENPB-type" evidence="3">
    <location>
        <begin position="57"/>
        <end position="126"/>
    </location>
</feature>
<dbReference type="InterPro" id="IPR006600">
    <property type="entry name" value="HTH_CenpB_DNA-bd_dom"/>
</dbReference>
<proteinExistence type="predicted"/>
<dbReference type="Gene3D" id="1.10.10.60">
    <property type="entry name" value="Homeodomain-like"/>
    <property type="match status" value="1"/>
</dbReference>
<dbReference type="GO" id="GO:0003677">
    <property type="term" value="F:DNA binding"/>
    <property type="evidence" value="ECO:0007669"/>
    <property type="project" value="UniProtKB-KW"/>
</dbReference>
<dbReference type="InterPro" id="IPR007889">
    <property type="entry name" value="HTH_Psq"/>
</dbReference>
<evidence type="ECO:0000313" key="7">
    <source>
        <dbReference type="Proteomes" id="UP000249757"/>
    </source>
</evidence>
<dbReference type="SUPFAM" id="SSF46689">
    <property type="entry name" value="Homeodomain-like"/>
    <property type="match status" value="1"/>
</dbReference>